<sequence>MGVSLVLGVFSVDGWYVENMIESSFRVSIFLGRNELVHVVWLSLGFSLISRGFPVVWWVMLSVAVRSFEVPVITGKVELYSCPQKSTTHSCIQIGRAVTVSVARVDGGQCFGEFSCGNARERTNFGCRPEMVSRGPEYIVYVVLHDDDTWPVLLHRKQVRVSSVINIR</sequence>
<evidence type="ECO:0000313" key="2">
    <source>
        <dbReference type="Proteomes" id="UP000478052"/>
    </source>
</evidence>
<evidence type="ECO:0000313" key="1">
    <source>
        <dbReference type="EMBL" id="KAF0755515.1"/>
    </source>
</evidence>
<accession>A0A6G0YGG7</accession>
<comment type="caution">
    <text evidence="1">The sequence shown here is derived from an EMBL/GenBank/DDBJ whole genome shotgun (WGS) entry which is preliminary data.</text>
</comment>
<keyword evidence="2" id="KW-1185">Reference proteome</keyword>
<dbReference type="AlphaFoldDB" id="A0A6G0YGG7"/>
<name>A0A6G0YGG7_APHCR</name>
<organism evidence="1 2">
    <name type="scientific">Aphis craccivora</name>
    <name type="common">Cowpea aphid</name>
    <dbReference type="NCBI Taxonomy" id="307492"/>
    <lineage>
        <taxon>Eukaryota</taxon>
        <taxon>Metazoa</taxon>
        <taxon>Ecdysozoa</taxon>
        <taxon>Arthropoda</taxon>
        <taxon>Hexapoda</taxon>
        <taxon>Insecta</taxon>
        <taxon>Pterygota</taxon>
        <taxon>Neoptera</taxon>
        <taxon>Paraneoptera</taxon>
        <taxon>Hemiptera</taxon>
        <taxon>Sternorrhyncha</taxon>
        <taxon>Aphidomorpha</taxon>
        <taxon>Aphidoidea</taxon>
        <taxon>Aphididae</taxon>
        <taxon>Aphidini</taxon>
        <taxon>Aphis</taxon>
        <taxon>Aphis</taxon>
    </lineage>
</organism>
<dbReference type="EMBL" id="VUJU01004118">
    <property type="protein sequence ID" value="KAF0755515.1"/>
    <property type="molecule type" value="Genomic_DNA"/>
</dbReference>
<gene>
    <name evidence="1" type="ORF">FWK35_00013720</name>
</gene>
<reference evidence="1 2" key="1">
    <citation type="submission" date="2019-08" db="EMBL/GenBank/DDBJ databases">
        <title>Whole genome of Aphis craccivora.</title>
        <authorList>
            <person name="Voronova N.V."/>
            <person name="Shulinski R.S."/>
            <person name="Bandarenka Y.V."/>
            <person name="Zhorov D.G."/>
            <person name="Warner D."/>
        </authorList>
    </citation>
    <scope>NUCLEOTIDE SEQUENCE [LARGE SCALE GENOMIC DNA]</scope>
    <source>
        <strain evidence="1">180601</strain>
        <tissue evidence="1">Whole Body</tissue>
    </source>
</reference>
<proteinExistence type="predicted"/>
<protein>
    <submittedName>
        <fullName evidence="1">Uncharacterized protein</fullName>
    </submittedName>
</protein>
<dbReference type="Proteomes" id="UP000478052">
    <property type="component" value="Unassembled WGS sequence"/>
</dbReference>